<keyword evidence="14" id="KW-1185">Reference proteome</keyword>
<evidence type="ECO:0000256" key="8">
    <source>
        <dbReference type="ARBA" id="ARBA00022989"/>
    </source>
</evidence>
<name>A0A1S1N6C7_9GAMM</name>
<dbReference type="GO" id="GO:0004222">
    <property type="term" value="F:metalloendopeptidase activity"/>
    <property type="evidence" value="ECO:0007669"/>
    <property type="project" value="InterPro"/>
</dbReference>
<evidence type="ECO:0000256" key="10">
    <source>
        <dbReference type="ARBA" id="ARBA00023136"/>
    </source>
</evidence>
<dbReference type="NCBIfam" id="TIGR00054">
    <property type="entry name" value="RIP metalloprotease RseP"/>
    <property type="match status" value="1"/>
</dbReference>
<dbReference type="SMART" id="SM00228">
    <property type="entry name" value="PDZ"/>
    <property type="match status" value="2"/>
</dbReference>
<evidence type="ECO:0000256" key="11">
    <source>
        <dbReference type="RuleBase" id="RU362031"/>
    </source>
</evidence>
<dbReference type="NCBIfam" id="NF008046">
    <property type="entry name" value="PRK10779.1"/>
    <property type="match status" value="1"/>
</dbReference>
<dbReference type="RefSeq" id="WP_070993105.1">
    <property type="nucleotide sequence ID" value="NZ_CBCSHD010000004.1"/>
</dbReference>
<dbReference type="STRING" id="327939.BIW53_16280"/>
<keyword evidence="8 11" id="KW-1133">Transmembrane helix</keyword>
<evidence type="ECO:0000259" key="12">
    <source>
        <dbReference type="SMART" id="SM00228"/>
    </source>
</evidence>
<feature type="domain" description="PDZ" evidence="12">
    <location>
        <begin position="210"/>
        <end position="279"/>
    </location>
</feature>
<evidence type="ECO:0000256" key="1">
    <source>
        <dbReference type="ARBA" id="ARBA00001947"/>
    </source>
</evidence>
<dbReference type="InterPro" id="IPR041489">
    <property type="entry name" value="PDZ_6"/>
</dbReference>
<evidence type="ECO:0000256" key="9">
    <source>
        <dbReference type="ARBA" id="ARBA00023049"/>
    </source>
</evidence>
<keyword evidence="6 11" id="KW-0378">Hydrolase</keyword>
<evidence type="ECO:0000256" key="7">
    <source>
        <dbReference type="ARBA" id="ARBA00022833"/>
    </source>
</evidence>
<dbReference type="GO" id="GO:0046872">
    <property type="term" value="F:metal ion binding"/>
    <property type="evidence" value="ECO:0007669"/>
    <property type="project" value="UniProtKB-KW"/>
</dbReference>
<proteinExistence type="inferred from homology"/>
<feature type="transmembrane region" description="Helical" evidence="11">
    <location>
        <begin position="374"/>
        <end position="396"/>
    </location>
</feature>
<evidence type="ECO:0000256" key="5">
    <source>
        <dbReference type="ARBA" id="ARBA00022692"/>
    </source>
</evidence>
<evidence type="ECO:0000256" key="3">
    <source>
        <dbReference type="ARBA" id="ARBA00007931"/>
    </source>
</evidence>
<reference evidence="13 14" key="1">
    <citation type="submission" date="2016-10" db="EMBL/GenBank/DDBJ databases">
        <title>Pseudoalteromonas amylolytica sp. nov., isolated from the surface seawater.</title>
        <authorList>
            <person name="Wu Y.-H."/>
            <person name="Cheng H."/>
            <person name="Jin X.-B."/>
            <person name="Wang C.-S."/>
            <person name="Xu X.-W."/>
        </authorList>
    </citation>
    <scope>NUCLEOTIDE SEQUENCE [LARGE SCALE GENOMIC DNA]</scope>
    <source>
        <strain evidence="13 14">JCM 12483</strain>
    </source>
</reference>
<dbReference type="PANTHER" id="PTHR42837">
    <property type="entry name" value="REGULATOR OF SIGMA-E PROTEASE RSEP"/>
    <property type="match status" value="1"/>
</dbReference>
<evidence type="ECO:0000313" key="13">
    <source>
        <dbReference type="EMBL" id="OHU93811.1"/>
    </source>
</evidence>
<dbReference type="CDD" id="cd06163">
    <property type="entry name" value="S2P-M50_PDZ_RseP-like"/>
    <property type="match status" value="2"/>
</dbReference>
<gene>
    <name evidence="13" type="ORF">BIW53_16280</name>
</gene>
<accession>A0A1S1N6C7</accession>
<dbReference type="PANTHER" id="PTHR42837:SF2">
    <property type="entry name" value="MEMBRANE METALLOPROTEASE ARASP2, CHLOROPLASTIC-RELATED"/>
    <property type="match status" value="1"/>
</dbReference>
<comment type="caution">
    <text evidence="13">The sequence shown here is derived from an EMBL/GenBank/DDBJ whole genome shotgun (WGS) entry which is preliminary data.</text>
</comment>
<dbReference type="InterPro" id="IPR036034">
    <property type="entry name" value="PDZ_sf"/>
</dbReference>
<protein>
    <recommendedName>
        <fullName evidence="11">Zinc metalloprotease</fullName>
        <ecNumber evidence="11">3.4.24.-</ecNumber>
    </recommendedName>
</protein>
<keyword evidence="11" id="KW-0479">Metal-binding</keyword>
<comment type="subcellular location">
    <subcellularLocation>
        <location evidence="2">Membrane</location>
        <topology evidence="2">Multi-pass membrane protein</topology>
    </subcellularLocation>
</comment>
<dbReference type="InterPro" id="IPR008915">
    <property type="entry name" value="Peptidase_M50"/>
</dbReference>
<evidence type="ECO:0000256" key="4">
    <source>
        <dbReference type="ARBA" id="ARBA00022670"/>
    </source>
</evidence>
<evidence type="ECO:0000256" key="2">
    <source>
        <dbReference type="ARBA" id="ARBA00004141"/>
    </source>
</evidence>
<keyword evidence="4 13" id="KW-0645">Protease</keyword>
<dbReference type="Pfam" id="PF17820">
    <property type="entry name" value="PDZ_6"/>
    <property type="match status" value="1"/>
</dbReference>
<evidence type="ECO:0000313" key="14">
    <source>
        <dbReference type="Proteomes" id="UP000180253"/>
    </source>
</evidence>
<dbReference type="Pfam" id="PF02163">
    <property type="entry name" value="Peptidase_M50"/>
    <property type="match status" value="1"/>
</dbReference>
<dbReference type="SUPFAM" id="SSF50156">
    <property type="entry name" value="PDZ domain-like"/>
    <property type="match status" value="2"/>
</dbReference>
<keyword evidence="7 11" id="KW-0862">Zinc</keyword>
<dbReference type="GO" id="GO:0016020">
    <property type="term" value="C:membrane"/>
    <property type="evidence" value="ECO:0007669"/>
    <property type="project" value="UniProtKB-SubCell"/>
</dbReference>
<keyword evidence="10 11" id="KW-0472">Membrane</keyword>
<comment type="cofactor">
    <cofactor evidence="1 11">
        <name>Zn(2+)</name>
        <dbReference type="ChEBI" id="CHEBI:29105"/>
    </cofactor>
</comment>
<feature type="domain" description="PDZ" evidence="12">
    <location>
        <begin position="118"/>
        <end position="186"/>
    </location>
</feature>
<dbReference type="EMBL" id="MNAN01000035">
    <property type="protein sequence ID" value="OHU93811.1"/>
    <property type="molecule type" value="Genomic_DNA"/>
</dbReference>
<dbReference type="AlphaFoldDB" id="A0A1S1N6C7"/>
<feature type="transmembrane region" description="Helical" evidence="11">
    <location>
        <begin position="426"/>
        <end position="444"/>
    </location>
</feature>
<comment type="similarity">
    <text evidence="3 11">Belongs to the peptidase M50B family.</text>
</comment>
<evidence type="ECO:0000256" key="6">
    <source>
        <dbReference type="ARBA" id="ARBA00022801"/>
    </source>
</evidence>
<dbReference type="GO" id="GO:0006508">
    <property type="term" value="P:proteolysis"/>
    <property type="evidence" value="ECO:0007669"/>
    <property type="project" value="UniProtKB-KW"/>
</dbReference>
<dbReference type="Gene3D" id="2.30.42.10">
    <property type="match status" value="2"/>
</dbReference>
<feature type="transmembrane region" description="Helical" evidence="11">
    <location>
        <begin position="94"/>
        <end position="122"/>
    </location>
</feature>
<dbReference type="OrthoDB" id="9782003at2"/>
<feature type="transmembrane region" description="Helical" evidence="11">
    <location>
        <begin position="6"/>
        <end position="29"/>
    </location>
</feature>
<dbReference type="InterPro" id="IPR001478">
    <property type="entry name" value="PDZ"/>
</dbReference>
<keyword evidence="5 11" id="KW-0812">Transmembrane</keyword>
<dbReference type="EC" id="3.4.24.-" evidence="11"/>
<sequence>MFDFLWNLTSFIVALGILVTVHEYGHFWVARRAGVEVQRFSIGFGKPLCRWYDKQGTEYVIAMIPLGGYVKMLDERVDEVPAEKRHLAFNNKPVLSRIAVVAAGPIANFLFAIIVLAAMYMIGVQNAKPIVGEVQLNSRAAQSNIQSGDHILTMAGKEVSSWQDVTFGLMRHLGEERIEIKVQDAHQQIAIRTLDIKGWKLDKQDEAPLNAVGIVPFRPALTLTLGHIADDSAAQQAGLQVNDTLIALDGEPIESWQAFVQSIQSSANTPLMLSVSRGGKIVELPVTPQERVGPNGVSQGFLGVVPLFEKWPDGYVETRHYGPWDSMVLGAEKTFELIRLSFDMIGNLITGQVSVKNLSGPVGIAVGAGNSVSYGIVAFLSFLALISVNLGVFNLLPLPVLDGGHLMYYIIELIRKKPVSEKTQELGFKVGALVLIALTCFALLNDVSRL</sequence>
<dbReference type="Proteomes" id="UP000180253">
    <property type="component" value="Unassembled WGS sequence"/>
</dbReference>
<organism evidence="13 14">
    <name type="scientific">Pseudoalteromonas byunsanensis</name>
    <dbReference type="NCBI Taxonomy" id="327939"/>
    <lineage>
        <taxon>Bacteria</taxon>
        <taxon>Pseudomonadati</taxon>
        <taxon>Pseudomonadota</taxon>
        <taxon>Gammaproteobacteria</taxon>
        <taxon>Alteromonadales</taxon>
        <taxon>Pseudoalteromonadaceae</taxon>
        <taxon>Pseudoalteromonas</taxon>
    </lineage>
</organism>
<dbReference type="InterPro" id="IPR004387">
    <property type="entry name" value="Pept_M50_Zn"/>
</dbReference>
<keyword evidence="9 11" id="KW-0482">Metalloprotease</keyword>